<dbReference type="Proteomes" id="UP000199759">
    <property type="component" value="Unassembled WGS sequence"/>
</dbReference>
<reference evidence="3 4" key="1">
    <citation type="submission" date="2016-10" db="EMBL/GenBank/DDBJ databases">
        <authorList>
            <person name="de Groot N.N."/>
        </authorList>
    </citation>
    <scope>NUCLEOTIDE SEQUENCE [LARGE SCALE GENOMIC DNA]</scope>
    <source>
        <strain evidence="3 4">DSM 16077</strain>
    </source>
</reference>
<protein>
    <submittedName>
        <fullName evidence="3">Uncharacterized protein</fullName>
    </submittedName>
</protein>
<accession>A0A1G9W1Z0</accession>
<dbReference type="OrthoDB" id="5141003at2"/>
<proteinExistence type="predicted"/>
<dbReference type="EMBL" id="FNHG01000022">
    <property type="protein sequence ID" value="SDM78562.1"/>
    <property type="molecule type" value="Genomic_DNA"/>
</dbReference>
<dbReference type="RefSeq" id="WP_091771709.1">
    <property type="nucleotide sequence ID" value="NZ_FNHG01000022.1"/>
</dbReference>
<keyword evidence="2" id="KW-0812">Transmembrane</keyword>
<keyword evidence="2" id="KW-0472">Membrane</keyword>
<feature type="transmembrane region" description="Helical" evidence="2">
    <location>
        <begin position="6"/>
        <end position="32"/>
    </location>
</feature>
<keyword evidence="4" id="KW-1185">Reference proteome</keyword>
<gene>
    <name evidence="3" type="ORF">SAMN04488568_1229</name>
</gene>
<evidence type="ECO:0000256" key="2">
    <source>
        <dbReference type="SAM" id="Phobius"/>
    </source>
</evidence>
<name>A0A1G9W1Z0_9PROT</name>
<feature type="region of interest" description="Disordered" evidence="1">
    <location>
        <begin position="319"/>
        <end position="349"/>
    </location>
</feature>
<evidence type="ECO:0000256" key="1">
    <source>
        <dbReference type="SAM" id="MobiDB-lite"/>
    </source>
</evidence>
<evidence type="ECO:0000313" key="4">
    <source>
        <dbReference type="Proteomes" id="UP000199759"/>
    </source>
</evidence>
<feature type="compositionally biased region" description="Basic and acidic residues" evidence="1">
    <location>
        <begin position="337"/>
        <end position="349"/>
    </location>
</feature>
<dbReference type="STRING" id="144026.SAMN04488568_1229"/>
<keyword evidence="2" id="KW-1133">Transmembrane helix</keyword>
<evidence type="ECO:0000313" key="3">
    <source>
        <dbReference type="EMBL" id="SDM78562.1"/>
    </source>
</evidence>
<organism evidence="3 4">
    <name type="scientific">Maricaulis salignorans</name>
    <dbReference type="NCBI Taxonomy" id="144026"/>
    <lineage>
        <taxon>Bacteria</taxon>
        <taxon>Pseudomonadati</taxon>
        <taxon>Pseudomonadota</taxon>
        <taxon>Alphaproteobacteria</taxon>
        <taxon>Maricaulales</taxon>
        <taxon>Maricaulaceae</taxon>
        <taxon>Maricaulis</taxon>
    </lineage>
</organism>
<sequence length="349" mass="37019">MIEDALGWLLLTGFIAFVLASTLAPLETLFWWSRQGRREPAPAPAPVTAKPAVRAATEFIVYLGGIDRISGTSNSSRERRFLAALREGVPDAVMVDSVFPYAASGNPLLHGPRIFSRLWRALDAAPAHQRRPLLANLVNARNFFQVLVSADRRYGPVFNLALAGLIEDSLRAAGWQPGGGARLTLIGLSGGAQMAAGAADDLAGVFDGPIQLISIGGVIASTPGLNRLARIDHLVGSADRVEAAGVLAFPARWPLSRGSEWALARSSGRLKRIPLANVTHNGPRGYFGGAHHGGRPQWEETVAIVMDCIERFENACAAEPAGSPGGFSRPDGSVRSSHGDRRDGSDGRG</sequence>
<dbReference type="AlphaFoldDB" id="A0A1G9W1Z0"/>